<dbReference type="PANTHER" id="PTHR33452:SF1">
    <property type="entry name" value="INNER MEMBRANE PROTEIN YPHA-RELATED"/>
    <property type="match status" value="1"/>
</dbReference>
<evidence type="ECO:0000313" key="8">
    <source>
        <dbReference type="EMBL" id="MCZ8514493.1"/>
    </source>
</evidence>
<sequence length="138" mass="14653">MVQWKAMDLGALIVRIVLGITFFLHGLVKFQGGIQNTAAFFEKVGLPGMLATVVGGIELIGGICMILGLGVRVFGALFSVIMLGVILTVKSSKGLIGGFELELALFAMSLQLLISGNGLFSIDGWFRSRSRTTESSQA</sequence>
<evidence type="ECO:0000256" key="1">
    <source>
        <dbReference type="ARBA" id="ARBA00004651"/>
    </source>
</evidence>
<evidence type="ECO:0000256" key="2">
    <source>
        <dbReference type="ARBA" id="ARBA00006679"/>
    </source>
</evidence>
<organism evidence="8 9">
    <name type="scientific">Paenibacillus gyeongsangnamensis</name>
    <dbReference type="NCBI Taxonomy" id="3388067"/>
    <lineage>
        <taxon>Bacteria</taxon>
        <taxon>Bacillati</taxon>
        <taxon>Bacillota</taxon>
        <taxon>Bacilli</taxon>
        <taxon>Bacillales</taxon>
        <taxon>Paenibacillaceae</taxon>
        <taxon>Paenibacillus</taxon>
    </lineage>
</organism>
<evidence type="ECO:0000313" key="9">
    <source>
        <dbReference type="Proteomes" id="UP001527882"/>
    </source>
</evidence>
<feature type="transmembrane region" description="Helical" evidence="7">
    <location>
        <begin position="12"/>
        <end position="28"/>
    </location>
</feature>
<evidence type="ECO:0000256" key="4">
    <source>
        <dbReference type="ARBA" id="ARBA00022692"/>
    </source>
</evidence>
<comment type="similarity">
    <text evidence="2">Belongs to the DoxX family.</text>
</comment>
<evidence type="ECO:0000256" key="3">
    <source>
        <dbReference type="ARBA" id="ARBA00022475"/>
    </source>
</evidence>
<evidence type="ECO:0000256" key="7">
    <source>
        <dbReference type="SAM" id="Phobius"/>
    </source>
</evidence>
<gene>
    <name evidence="8" type="ORF">O9H85_19115</name>
</gene>
<evidence type="ECO:0000256" key="5">
    <source>
        <dbReference type="ARBA" id="ARBA00022989"/>
    </source>
</evidence>
<keyword evidence="4 7" id="KW-0812">Transmembrane</keyword>
<dbReference type="Proteomes" id="UP001527882">
    <property type="component" value="Unassembled WGS sequence"/>
</dbReference>
<accession>A0ABT4QC82</accession>
<dbReference type="RefSeq" id="WP_269883017.1">
    <property type="nucleotide sequence ID" value="NZ_JAQAGZ010000012.1"/>
</dbReference>
<keyword evidence="3" id="KW-1003">Cell membrane</keyword>
<name>A0ABT4QC82_9BACL</name>
<dbReference type="Pfam" id="PF07681">
    <property type="entry name" value="DoxX"/>
    <property type="match status" value="1"/>
</dbReference>
<keyword evidence="9" id="KW-1185">Reference proteome</keyword>
<keyword evidence="6 7" id="KW-0472">Membrane</keyword>
<dbReference type="InterPro" id="IPR032808">
    <property type="entry name" value="DoxX"/>
</dbReference>
<dbReference type="PANTHER" id="PTHR33452">
    <property type="entry name" value="OXIDOREDUCTASE CATD-RELATED"/>
    <property type="match status" value="1"/>
</dbReference>
<dbReference type="InterPro" id="IPR051907">
    <property type="entry name" value="DoxX-like_oxidoreductase"/>
</dbReference>
<feature type="transmembrane region" description="Helical" evidence="7">
    <location>
        <begin position="48"/>
        <end position="67"/>
    </location>
</feature>
<dbReference type="EMBL" id="JAQAGZ010000012">
    <property type="protein sequence ID" value="MCZ8514493.1"/>
    <property type="molecule type" value="Genomic_DNA"/>
</dbReference>
<feature type="transmembrane region" description="Helical" evidence="7">
    <location>
        <begin position="103"/>
        <end position="122"/>
    </location>
</feature>
<protein>
    <submittedName>
        <fullName evidence="8">DoxX family protein</fullName>
    </submittedName>
</protein>
<comment type="caution">
    <text evidence="8">The sequence shown here is derived from an EMBL/GenBank/DDBJ whole genome shotgun (WGS) entry which is preliminary data.</text>
</comment>
<evidence type="ECO:0000256" key="6">
    <source>
        <dbReference type="ARBA" id="ARBA00023136"/>
    </source>
</evidence>
<reference evidence="8 9" key="1">
    <citation type="submission" date="2022-12" db="EMBL/GenBank/DDBJ databases">
        <title>Draft genome sequence of Paenibacillus sp. dW9.</title>
        <authorList>
            <person name="Choi E.-W."/>
            <person name="Kim D.-U."/>
        </authorList>
    </citation>
    <scope>NUCLEOTIDE SEQUENCE [LARGE SCALE GENOMIC DNA]</scope>
    <source>
        <strain evidence="9">dW9</strain>
    </source>
</reference>
<comment type="subcellular location">
    <subcellularLocation>
        <location evidence="1">Cell membrane</location>
        <topology evidence="1">Multi-pass membrane protein</topology>
    </subcellularLocation>
</comment>
<proteinExistence type="inferred from homology"/>
<feature type="transmembrane region" description="Helical" evidence="7">
    <location>
        <begin position="74"/>
        <end position="91"/>
    </location>
</feature>
<keyword evidence="5 7" id="KW-1133">Transmembrane helix</keyword>